<feature type="domain" description="2Fe-2S ferredoxin-type" evidence="8">
    <location>
        <begin position="229"/>
        <end position="316"/>
    </location>
</feature>
<dbReference type="InterPro" id="IPR012675">
    <property type="entry name" value="Beta-grasp_dom_sf"/>
</dbReference>
<evidence type="ECO:0000313" key="11">
    <source>
        <dbReference type="Proteomes" id="UP001241092"/>
    </source>
</evidence>
<dbReference type="Gene3D" id="3.40.50.80">
    <property type="entry name" value="Nucleotide-binding domain of ferredoxin-NADP reductase (FNR) module"/>
    <property type="match status" value="1"/>
</dbReference>
<dbReference type="SUPFAM" id="SSF63380">
    <property type="entry name" value="Riboflavin synthase domain-like"/>
    <property type="match status" value="1"/>
</dbReference>
<evidence type="ECO:0000256" key="5">
    <source>
        <dbReference type="ARBA" id="ARBA00023002"/>
    </source>
</evidence>
<dbReference type="CDD" id="cd00207">
    <property type="entry name" value="fer2"/>
    <property type="match status" value="1"/>
</dbReference>
<evidence type="ECO:0000256" key="7">
    <source>
        <dbReference type="ARBA" id="ARBA00023014"/>
    </source>
</evidence>
<evidence type="ECO:0000256" key="3">
    <source>
        <dbReference type="ARBA" id="ARBA00022714"/>
    </source>
</evidence>
<dbReference type="GO" id="GO:0046872">
    <property type="term" value="F:metal ion binding"/>
    <property type="evidence" value="ECO:0007669"/>
    <property type="project" value="UniProtKB-KW"/>
</dbReference>
<reference evidence="10" key="1">
    <citation type="submission" date="2023-03" db="EMBL/GenBank/DDBJ databases">
        <title>Draft genome sequence of a Mycolicibacterium mageritense strain H4_3_1 isolated from a hybrid biological-inorganic system reactor.</title>
        <authorList>
            <person name="Feng X."/>
            <person name="Kazama D."/>
            <person name="Sato K."/>
            <person name="Kobayashi H."/>
        </authorList>
    </citation>
    <scope>NUCLEOTIDE SEQUENCE</scope>
    <source>
        <strain evidence="10">H4_3_1</strain>
    </source>
</reference>
<keyword evidence="7" id="KW-0411">Iron-sulfur</keyword>
<feature type="domain" description="FAD-binding FR-type" evidence="9">
    <location>
        <begin position="5"/>
        <end position="107"/>
    </location>
</feature>
<evidence type="ECO:0000313" key="10">
    <source>
        <dbReference type="EMBL" id="BDY27742.1"/>
    </source>
</evidence>
<dbReference type="InterPro" id="IPR017927">
    <property type="entry name" value="FAD-bd_FR_type"/>
</dbReference>
<dbReference type="Pfam" id="PF00111">
    <property type="entry name" value="Fer2"/>
    <property type="match status" value="1"/>
</dbReference>
<keyword evidence="3" id="KW-0001">2Fe-2S</keyword>
<dbReference type="EMBL" id="AP027452">
    <property type="protein sequence ID" value="BDY27742.1"/>
    <property type="molecule type" value="Genomic_DNA"/>
</dbReference>
<dbReference type="SUPFAM" id="SSF52343">
    <property type="entry name" value="Ferredoxin reductase-like, C-terminal NADP-linked domain"/>
    <property type="match status" value="1"/>
</dbReference>
<dbReference type="PANTHER" id="PTHR47354:SF1">
    <property type="entry name" value="CARNITINE MONOOXYGENASE REDUCTASE SUBUNIT"/>
    <property type="match status" value="1"/>
</dbReference>
<dbReference type="PANTHER" id="PTHR47354">
    <property type="entry name" value="NADH OXIDOREDUCTASE HCR"/>
    <property type="match status" value="1"/>
</dbReference>
<organism evidence="10 11">
    <name type="scientific">Mycolicibacterium mageritense</name>
    <name type="common">Mycobacterium mageritense</name>
    <dbReference type="NCBI Taxonomy" id="53462"/>
    <lineage>
        <taxon>Bacteria</taxon>
        <taxon>Bacillati</taxon>
        <taxon>Actinomycetota</taxon>
        <taxon>Actinomycetes</taxon>
        <taxon>Mycobacteriales</taxon>
        <taxon>Mycobacteriaceae</taxon>
        <taxon>Mycolicibacterium</taxon>
    </lineage>
</organism>
<evidence type="ECO:0000259" key="9">
    <source>
        <dbReference type="PROSITE" id="PS51384"/>
    </source>
</evidence>
<dbReference type="InterPro" id="IPR001041">
    <property type="entry name" value="2Fe-2S_ferredoxin-type"/>
</dbReference>
<dbReference type="PRINTS" id="PR00409">
    <property type="entry name" value="PHDIOXRDTASE"/>
</dbReference>
<dbReference type="Pfam" id="PF00175">
    <property type="entry name" value="NAD_binding_1"/>
    <property type="match status" value="1"/>
</dbReference>
<keyword evidence="2" id="KW-0285">Flavoprotein</keyword>
<dbReference type="InterPro" id="IPR006058">
    <property type="entry name" value="2Fe2S_fd_BS"/>
</dbReference>
<dbReference type="PROSITE" id="PS51085">
    <property type="entry name" value="2FE2S_FER_2"/>
    <property type="match status" value="1"/>
</dbReference>
<dbReference type="GO" id="GO:0051537">
    <property type="term" value="F:2 iron, 2 sulfur cluster binding"/>
    <property type="evidence" value="ECO:0007669"/>
    <property type="project" value="UniProtKB-KW"/>
</dbReference>
<keyword evidence="10" id="KW-0503">Monooxygenase</keyword>
<dbReference type="InterPro" id="IPR050415">
    <property type="entry name" value="MRET"/>
</dbReference>
<dbReference type="InterPro" id="IPR017938">
    <property type="entry name" value="Riboflavin_synthase-like_b-brl"/>
</dbReference>
<dbReference type="Gene3D" id="2.40.30.10">
    <property type="entry name" value="Translation factors"/>
    <property type="match status" value="1"/>
</dbReference>
<accession>A0AAI8TSH4</accession>
<dbReference type="Gene3D" id="3.10.20.30">
    <property type="match status" value="1"/>
</dbReference>
<evidence type="ECO:0000256" key="1">
    <source>
        <dbReference type="ARBA" id="ARBA00001974"/>
    </source>
</evidence>
<evidence type="ECO:0000259" key="8">
    <source>
        <dbReference type="PROSITE" id="PS51085"/>
    </source>
</evidence>
<keyword evidence="5 10" id="KW-0560">Oxidoreductase</keyword>
<gene>
    <name evidence="10" type="primary">yeaX_1</name>
    <name evidence="10" type="ORF">hbim_01668</name>
</gene>
<dbReference type="EC" id="1.14.13.239" evidence="10"/>
<dbReference type="InterPro" id="IPR001433">
    <property type="entry name" value="OxRdtase_FAD/NAD-bd"/>
</dbReference>
<comment type="cofactor">
    <cofactor evidence="1">
        <name>FAD</name>
        <dbReference type="ChEBI" id="CHEBI:57692"/>
    </cofactor>
</comment>
<dbReference type="InterPro" id="IPR036010">
    <property type="entry name" value="2Fe-2S_ferredoxin-like_sf"/>
</dbReference>
<protein>
    <submittedName>
        <fullName evidence="10">Carnitine monooxygenase reductase subunit</fullName>
        <ecNumber evidence="10">1.14.13.239</ecNumber>
    </submittedName>
</protein>
<dbReference type="Proteomes" id="UP001241092">
    <property type="component" value="Chromosome"/>
</dbReference>
<proteinExistence type="predicted"/>
<dbReference type="GO" id="GO:0004497">
    <property type="term" value="F:monooxygenase activity"/>
    <property type="evidence" value="ECO:0007669"/>
    <property type="project" value="UniProtKB-KW"/>
</dbReference>
<dbReference type="CDD" id="cd06185">
    <property type="entry name" value="PDR_like"/>
    <property type="match status" value="1"/>
</dbReference>
<dbReference type="SUPFAM" id="SSF54292">
    <property type="entry name" value="2Fe-2S ferredoxin-like"/>
    <property type="match status" value="1"/>
</dbReference>
<dbReference type="AlphaFoldDB" id="A0AAI8TSH4"/>
<dbReference type="RefSeq" id="WP_276822179.1">
    <property type="nucleotide sequence ID" value="NZ_AP027452.1"/>
</dbReference>
<dbReference type="InterPro" id="IPR039261">
    <property type="entry name" value="FNR_nucleotide-bd"/>
</dbReference>
<keyword evidence="4" id="KW-0479">Metal-binding</keyword>
<evidence type="ECO:0000256" key="6">
    <source>
        <dbReference type="ARBA" id="ARBA00023004"/>
    </source>
</evidence>
<keyword evidence="6" id="KW-0408">Iron</keyword>
<dbReference type="PROSITE" id="PS00197">
    <property type="entry name" value="2FE2S_FER_1"/>
    <property type="match status" value="1"/>
</dbReference>
<evidence type="ECO:0000256" key="4">
    <source>
        <dbReference type="ARBA" id="ARBA00022723"/>
    </source>
</evidence>
<dbReference type="PROSITE" id="PS51384">
    <property type="entry name" value="FAD_FR"/>
    <property type="match status" value="1"/>
</dbReference>
<sequence length="316" mass="34129">MSVGCADQPAMVRQLRLEADGVVSVSLTRADGLPWPAWEPGAHVDVVLPTGITRQYSLCGSPGECDTYRIAVRREARSRGGSEYVHAFLRPGQKLAIRGPRNNFPLQDHDRYLFIAGGIGITPILAMARETAARGAPWRLVYAGSSAARMAFTDELAELGGTVECYESDRTGRIPLDELLSQPQPGTGVYACGPEPLLAAIAEHMTQWPPGALHVERFASRPKVTRPDTEFEVRCARSGKTVTVPPGRSILDVLADAGVPVSASCREGLCGTCETAVLDGIPDHRDDILDEQERAANDRMFICVSRAAGPRLELDI</sequence>
<evidence type="ECO:0000256" key="2">
    <source>
        <dbReference type="ARBA" id="ARBA00022630"/>
    </source>
</evidence>
<name>A0AAI8TSH4_MYCME</name>